<evidence type="ECO:0000313" key="2">
    <source>
        <dbReference type="Proteomes" id="UP000760494"/>
    </source>
</evidence>
<name>A0A9Q9UAJ6_FUSFU</name>
<dbReference type="AlphaFoldDB" id="A0A9Q9UAJ6"/>
<accession>A0A9Q9UAJ6</accession>
<dbReference type="Proteomes" id="UP000760494">
    <property type="component" value="Unassembled WGS sequence"/>
</dbReference>
<evidence type="ECO:0000313" key="1">
    <source>
        <dbReference type="EMBL" id="VTT69238.1"/>
    </source>
</evidence>
<gene>
    <name evidence="1" type="ORF">C2S_7402</name>
</gene>
<reference evidence="1" key="1">
    <citation type="submission" date="2019-05" db="EMBL/GenBank/DDBJ databases">
        <authorList>
            <person name="Piombo E."/>
        </authorList>
    </citation>
    <scope>NUCLEOTIDE SEQUENCE</scope>
    <source>
        <strain evidence="1">C2S</strain>
    </source>
</reference>
<comment type="caution">
    <text evidence="1">The sequence shown here is derived from an EMBL/GenBank/DDBJ whole genome shotgun (WGS) entry which is preliminary data.</text>
</comment>
<sequence length="73" mass="8470">MTESLFRHQELSSIYHGQVSNTSQLYNRLATKHFVTQDGLPELAAMAIFTMKTISLRFSFYSRVRRVTRAIIC</sequence>
<dbReference type="EMBL" id="CABFJX010000246">
    <property type="protein sequence ID" value="VTT69238.1"/>
    <property type="molecule type" value="Genomic_DNA"/>
</dbReference>
<proteinExistence type="predicted"/>
<organism evidence="1 2">
    <name type="scientific">Fusarium fujikuroi</name>
    <name type="common">Bakanae and foot rot disease fungus</name>
    <name type="synonym">Gibberella fujikuroi</name>
    <dbReference type="NCBI Taxonomy" id="5127"/>
    <lineage>
        <taxon>Eukaryota</taxon>
        <taxon>Fungi</taxon>
        <taxon>Dikarya</taxon>
        <taxon>Ascomycota</taxon>
        <taxon>Pezizomycotina</taxon>
        <taxon>Sordariomycetes</taxon>
        <taxon>Hypocreomycetidae</taxon>
        <taxon>Hypocreales</taxon>
        <taxon>Nectriaceae</taxon>
        <taxon>Fusarium</taxon>
        <taxon>Fusarium fujikuroi species complex</taxon>
    </lineage>
</organism>
<protein>
    <submittedName>
        <fullName evidence="1">Uncharacterized protein</fullName>
    </submittedName>
</protein>